<dbReference type="Pfam" id="PF06983">
    <property type="entry name" value="3-dmu-9_3-mt"/>
    <property type="match status" value="1"/>
</dbReference>
<feature type="domain" description="PhnB-like" evidence="1">
    <location>
        <begin position="3"/>
        <end position="117"/>
    </location>
</feature>
<dbReference type="EMBL" id="QYRP01000002">
    <property type="protein sequence ID" value="RJS47782.1"/>
    <property type="molecule type" value="Genomic_DNA"/>
</dbReference>
<dbReference type="InterPro" id="IPR009725">
    <property type="entry name" value="3_dmu_93_MTrfase"/>
</dbReference>
<dbReference type="Gene3D" id="3.10.180.10">
    <property type="entry name" value="2,3-Dihydroxybiphenyl 1,2-Dioxygenase, domain 1"/>
    <property type="match status" value="1"/>
</dbReference>
<dbReference type="InterPro" id="IPR029068">
    <property type="entry name" value="Glyas_Bleomycin-R_OHBP_Dase"/>
</dbReference>
<keyword evidence="3" id="KW-1185">Reference proteome</keyword>
<sequence>MPKLFPCLWFDGDAEEAANFYVTLLPDSHVDKVWRSPAETPAGPEGMVLTVDFTLSGQPMQGLNGGPEFTFNEAVSFAIECDDQAEVDRLWDTLTADGGEPGPCGWVKDRFGLSWQVFPRRLNELLDDPDPERARRAMEAMLTMSKIEVDALERAVSDT</sequence>
<name>A0A3A5HBX3_9ACTN</name>
<evidence type="ECO:0000313" key="2">
    <source>
        <dbReference type="EMBL" id="RJS47782.1"/>
    </source>
</evidence>
<dbReference type="OrthoDB" id="9806473at2"/>
<dbReference type="CDD" id="cd06588">
    <property type="entry name" value="PhnB_like"/>
    <property type="match status" value="1"/>
</dbReference>
<dbReference type="SUPFAM" id="SSF54593">
    <property type="entry name" value="Glyoxalase/Bleomycin resistance protein/Dihydroxybiphenyl dioxygenase"/>
    <property type="match status" value="1"/>
</dbReference>
<proteinExistence type="predicted"/>
<dbReference type="Proteomes" id="UP000276542">
    <property type="component" value="Unassembled WGS sequence"/>
</dbReference>
<organism evidence="2 3">
    <name type="scientific">Nocardioides cavernaquae</name>
    <dbReference type="NCBI Taxonomy" id="2321396"/>
    <lineage>
        <taxon>Bacteria</taxon>
        <taxon>Bacillati</taxon>
        <taxon>Actinomycetota</taxon>
        <taxon>Actinomycetes</taxon>
        <taxon>Propionibacteriales</taxon>
        <taxon>Nocardioidaceae</taxon>
        <taxon>Nocardioides</taxon>
    </lineage>
</organism>
<dbReference type="RefSeq" id="WP_120061735.1">
    <property type="nucleotide sequence ID" value="NZ_QYRP01000002.1"/>
</dbReference>
<accession>A0A3A5HBX3</accession>
<protein>
    <submittedName>
        <fullName evidence="2">VOC family protein</fullName>
    </submittedName>
</protein>
<reference evidence="3" key="1">
    <citation type="submission" date="2018-09" db="EMBL/GenBank/DDBJ databases">
        <authorList>
            <person name="Zhu H."/>
        </authorList>
    </citation>
    <scope>NUCLEOTIDE SEQUENCE [LARGE SCALE GENOMIC DNA]</scope>
    <source>
        <strain evidence="3">K1W22B-1</strain>
    </source>
</reference>
<dbReference type="InterPro" id="IPR028973">
    <property type="entry name" value="PhnB-like"/>
</dbReference>
<dbReference type="PANTHER" id="PTHR33990:SF2">
    <property type="entry name" value="PHNB-LIKE DOMAIN-CONTAINING PROTEIN"/>
    <property type="match status" value="1"/>
</dbReference>
<dbReference type="AlphaFoldDB" id="A0A3A5HBX3"/>
<evidence type="ECO:0000259" key="1">
    <source>
        <dbReference type="Pfam" id="PF06983"/>
    </source>
</evidence>
<dbReference type="PANTHER" id="PTHR33990">
    <property type="entry name" value="PROTEIN YJDN-RELATED"/>
    <property type="match status" value="1"/>
</dbReference>
<dbReference type="PIRSF" id="PIRSF021700">
    <property type="entry name" value="3_dmu_93_MTrfase"/>
    <property type="match status" value="1"/>
</dbReference>
<comment type="caution">
    <text evidence="2">The sequence shown here is derived from an EMBL/GenBank/DDBJ whole genome shotgun (WGS) entry which is preliminary data.</text>
</comment>
<evidence type="ECO:0000313" key="3">
    <source>
        <dbReference type="Proteomes" id="UP000276542"/>
    </source>
</evidence>
<gene>
    <name evidence="2" type="ORF">D4739_04845</name>
</gene>